<evidence type="ECO:0000313" key="1">
    <source>
        <dbReference type="EMBL" id="ERL55739.1"/>
    </source>
</evidence>
<dbReference type="AlphaFoldDB" id="U4TAJ6"/>
<keyword evidence="2" id="KW-1185">Reference proteome</keyword>
<protein>
    <submittedName>
        <fullName evidence="1">Uncharacterized protein</fullName>
    </submittedName>
</protein>
<gene>
    <name evidence="1" type="ORF">M917_1476</name>
</gene>
<evidence type="ECO:0000313" key="2">
    <source>
        <dbReference type="Proteomes" id="UP000016761"/>
    </source>
</evidence>
<name>U4TAJ6_9GAMM</name>
<comment type="caution">
    <text evidence="1">The sequence shown here is derived from an EMBL/GenBank/DDBJ whole genome shotgun (WGS) entry which is preliminary data.</text>
</comment>
<dbReference type="PATRIC" id="fig|1354303.4.peg.1458"/>
<organism evidence="1 2">
    <name type="scientific">Psychrobacter aquaticus CMS 56</name>
    <dbReference type="NCBI Taxonomy" id="1354303"/>
    <lineage>
        <taxon>Bacteria</taxon>
        <taxon>Pseudomonadati</taxon>
        <taxon>Pseudomonadota</taxon>
        <taxon>Gammaproteobacteria</taxon>
        <taxon>Moraxellales</taxon>
        <taxon>Moraxellaceae</taxon>
        <taxon>Psychrobacter</taxon>
    </lineage>
</organism>
<reference evidence="1 2" key="1">
    <citation type="journal article" date="2013" name="Genome Announc.">
        <title>Draft Genome Sequence of Psychrobacter aquaticus Strain CMS 56T, Isolated from a Cyanobacterial Mat Sample Collected from Water Bodies in the McMurdo Dry Valley Region of Antarctica.</title>
        <authorList>
            <person name="Reddy G.S."/>
            <person name="Ara S."/>
            <person name="Singh A."/>
            <person name="Kumar Pinnaka A."/>
            <person name="Shivaji S."/>
        </authorList>
    </citation>
    <scope>NUCLEOTIDE SEQUENCE [LARGE SCALE GENOMIC DNA]</scope>
    <source>
        <strain evidence="1 2">CMS 56</strain>
    </source>
</reference>
<proteinExistence type="predicted"/>
<dbReference type="Proteomes" id="UP000016761">
    <property type="component" value="Unassembled WGS sequence"/>
</dbReference>
<dbReference type="EMBL" id="AUSW01000025">
    <property type="protein sequence ID" value="ERL55739.1"/>
    <property type="molecule type" value="Genomic_DNA"/>
</dbReference>
<sequence length="41" mass="4924">MNDSITFYKELNGYYLYCFYGQILFLAKYQPSITCNNLWLA</sequence>
<accession>U4TAJ6</accession>